<feature type="compositionally biased region" description="Polar residues" evidence="1">
    <location>
        <begin position="207"/>
        <end position="218"/>
    </location>
</feature>
<dbReference type="EMBL" id="CAJNOM010000171">
    <property type="protein sequence ID" value="CAF1175777.1"/>
    <property type="molecule type" value="Genomic_DNA"/>
</dbReference>
<dbReference type="Proteomes" id="UP000663877">
    <property type="component" value="Unassembled WGS sequence"/>
</dbReference>
<dbReference type="EMBL" id="CAJNOI010000036">
    <property type="protein sequence ID" value="CAF0898823.1"/>
    <property type="molecule type" value="Genomic_DNA"/>
</dbReference>
<sequence length="502" mass="56637">MTTKGAAKPAKPTAKTTLGKTAGKTVGKGDKQLTNVLEIVPGRFNETDWVSLLESDDTENFIADIFENIWKDASQQIQQIYLRRQLLSFTLMRTEHALSTVVQWAFLERDEPKPANGAFWIDDDEPIACSMDNWGEGVVPACREERPQDIEIISIPTPERSSSAPINKQISENLDELQRPSTGSTNSDKQSRQLHETDSIDQENNIEELSTKQPTRRLSFQRQASNHDILVIDTRPPKLEPLSDLFQRTSTAITPKRRRMNVPKLSSQFGSDTLHSMTNISEVTGATKTTKRSESKLFDDHHIEEMISKAPAAAHAMLKGILSRPPGYRELELNDEGNVVSMTKLDPDKFATRSVRLTCDIVKPRRSKREILSPSKQTRKMKLSRSDQKFTPVKIVMPEQSTEVADLIHPVPGVLYHDSKLKKGDPKRYQTGMARYINFHDEDRPLKPIAQSSDYALLRTANDLLRISKDYDNDNEVDSKIPKLHRLARIPPIMSASSTSST</sequence>
<reference evidence="2" key="1">
    <citation type="submission" date="2021-02" db="EMBL/GenBank/DDBJ databases">
        <authorList>
            <person name="Nowell W R."/>
        </authorList>
    </citation>
    <scope>NUCLEOTIDE SEQUENCE</scope>
</reference>
<dbReference type="AlphaFoldDB" id="A0A813ZIK6"/>
<dbReference type="OrthoDB" id="193650at2759"/>
<dbReference type="InterPro" id="IPR028042">
    <property type="entry name" value="DUF4639"/>
</dbReference>
<dbReference type="PANTHER" id="PTHR34438:SF1">
    <property type="entry name" value="CHROMOSOME 2 OPEN READING FRAME 81"/>
    <property type="match status" value="1"/>
</dbReference>
<feature type="compositionally biased region" description="Polar residues" evidence="1">
    <location>
        <begin position="179"/>
        <end position="188"/>
    </location>
</feature>
<accession>A0A813ZIK6</accession>
<feature type="region of interest" description="Disordered" evidence="1">
    <location>
        <begin position="172"/>
        <end position="218"/>
    </location>
</feature>
<name>A0A813ZIK6_9BILA</name>
<feature type="compositionally biased region" description="Basic and acidic residues" evidence="1">
    <location>
        <begin position="189"/>
        <end position="198"/>
    </location>
</feature>
<gene>
    <name evidence="2" type="ORF">BJG266_LOCUS10359</name>
    <name evidence="3" type="ORF">QVE165_LOCUS24384</name>
</gene>
<evidence type="ECO:0000256" key="1">
    <source>
        <dbReference type="SAM" id="MobiDB-lite"/>
    </source>
</evidence>
<feature type="region of interest" description="Disordered" evidence="1">
    <location>
        <begin position="1"/>
        <end position="23"/>
    </location>
</feature>
<proteinExistence type="predicted"/>
<evidence type="ECO:0000313" key="5">
    <source>
        <dbReference type="Proteomes" id="UP000663877"/>
    </source>
</evidence>
<dbReference type="Proteomes" id="UP000663832">
    <property type="component" value="Unassembled WGS sequence"/>
</dbReference>
<dbReference type="Pfam" id="PF15479">
    <property type="entry name" value="DUF4639"/>
    <property type="match status" value="1"/>
</dbReference>
<evidence type="ECO:0000313" key="2">
    <source>
        <dbReference type="EMBL" id="CAF0898823.1"/>
    </source>
</evidence>
<protein>
    <submittedName>
        <fullName evidence="2">Uncharacterized protein</fullName>
    </submittedName>
</protein>
<comment type="caution">
    <text evidence="2">The sequence shown here is derived from an EMBL/GenBank/DDBJ whole genome shotgun (WGS) entry which is preliminary data.</text>
</comment>
<dbReference type="PANTHER" id="PTHR34438">
    <property type="entry name" value="SI:DKEY-97L20.6"/>
    <property type="match status" value="1"/>
</dbReference>
<organism evidence="2 5">
    <name type="scientific">Adineta steineri</name>
    <dbReference type="NCBI Taxonomy" id="433720"/>
    <lineage>
        <taxon>Eukaryota</taxon>
        <taxon>Metazoa</taxon>
        <taxon>Spiralia</taxon>
        <taxon>Gnathifera</taxon>
        <taxon>Rotifera</taxon>
        <taxon>Eurotatoria</taxon>
        <taxon>Bdelloidea</taxon>
        <taxon>Adinetida</taxon>
        <taxon>Adinetidae</taxon>
        <taxon>Adineta</taxon>
    </lineage>
</organism>
<evidence type="ECO:0000313" key="4">
    <source>
        <dbReference type="Proteomes" id="UP000663832"/>
    </source>
</evidence>
<evidence type="ECO:0000313" key="3">
    <source>
        <dbReference type="EMBL" id="CAF1175777.1"/>
    </source>
</evidence>
<keyword evidence="4" id="KW-1185">Reference proteome</keyword>